<dbReference type="GO" id="GO:0003924">
    <property type="term" value="F:GTPase activity"/>
    <property type="evidence" value="ECO:0007669"/>
    <property type="project" value="InterPro"/>
</dbReference>
<dbReference type="GO" id="GO:0005829">
    <property type="term" value="C:cytosol"/>
    <property type="evidence" value="ECO:0007669"/>
    <property type="project" value="TreeGrafter"/>
</dbReference>
<dbReference type="SUPFAM" id="SSF52540">
    <property type="entry name" value="P-loop containing nucleoside triphosphate hydrolases"/>
    <property type="match status" value="1"/>
</dbReference>
<dbReference type="Gene3D" id="2.40.30.10">
    <property type="entry name" value="Translation factors"/>
    <property type="match status" value="1"/>
</dbReference>
<dbReference type="InterPro" id="IPR048876">
    <property type="entry name" value="BipA_C"/>
</dbReference>
<proteinExistence type="predicted"/>
<dbReference type="NCBIfam" id="TIGR00231">
    <property type="entry name" value="small_GTP"/>
    <property type="match status" value="1"/>
</dbReference>
<reference evidence="2" key="1">
    <citation type="submission" date="2021-09" db="EMBL/GenBank/DDBJ databases">
        <authorList>
            <consortium name="AG Swart"/>
            <person name="Singh M."/>
            <person name="Singh A."/>
            <person name="Seah K."/>
            <person name="Emmerich C."/>
        </authorList>
    </citation>
    <scope>NUCLEOTIDE SEQUENCE</scope>
    <source>
        <strain evidence="2">ATCC30299</strain>
    </source>
</reference>
<dbReference type="GO" id="GO:0005525">
    <property type="term" value="F:GTP binding"/>
    <property type="evidence" value="ECO:0007669"/>
    <property type="project" value="InterPro"/>
</dbReference>
<dbReference type="SUPFAM" id="SSF50447">
    <property type="entry name" value="Translation proteins"/>
    <property type="match status" value="1"/>
</dbReference>
<dbReference type="InterPro" id="IPR042116">
    <property type="entry name" value="TypA/BipA_C"/>
</dbReference>
<dbReference type="GO" id="GO:1990904">
    <property type="term" value="C:ribonucleoprotein complex"/>
    <property type="evidence" value="ECO:0007669"/>
    <property type="project" value="TreeGrafter"/>
</dbReference>
<dbReference type="InterPro" id="IPR009000">
    <property type="entry name" value="Transl_B-barrel_sf"/>
</dbReference>
<dbReference type="Gene3D" id="3.30.70.870">
    <property type="entry name" value="Elongation Factor G (Translational Gtpase), domain 3"/>
    <property type="match status" value="1"/>
</dbReference>
<dbReference type="PROSITE" id="PS00301">
    <property type="entry name" value="G_TR_1"/>
    <property type="match status" value="1"/>
</dbReference>
<dbReference type="InterPro" id="IPR047041">
    <property type="entry name" value="BipA_GTP-bd_dom"/>
</dbReference>
<dbReference type="CDD" id="cd01891">
    <property type="entry name" value="TypA_BipA"/>
    <property type="match status" value="1"/>
</dbReference>
<dbReference type="PROSITE" id="PS51722">
    <property type="entry name" value="G_TR_2"/>
    <property type="match status" value="1"/>
</dbReference>
<comment type="caution">
    <text evidence="2">The sequence shown here is derived from an EMBL/GenBank/DDBJ whole genome shotgun (WGS) entry which is preliminary data.</text>
</comment>
<dbReference type="InterPro" id="IPR031157">
    <property type="entry name" value="G_TR_CS"/>
</dbReference>
<dbReference type="InterPro" id="IPR005225">
    <property type="entry name" value="Small_GTP-bd"/>
</dbReference>
<evidence type="ECO:0000259" key="1">
    <source>
        <dbReference type="PROSITE" id="PS51722"/>
    </source>
</evidence>
<evidence type="ECO:0000313" key="3">
    <source>
        <dbReference type="Proteomes" id="UP001162131"/>
    </source>
</evidence>
<dbReference type="Pfam" id="PF00679">
    <property type="entry name" value="EFG_C"/>
    <property type="match status" value="1"/>
</dbReference>
<dbReference type="Gene3D" id="3.40.50.300">
    <property type="entry name" value="P-loop containing nucleotide triphosphate hydrolases"/>
    <property type="match status" value="1"/>
</dbReference>
<keyword evidence="3" id="KW-1185">Reference proteome</keyword>
<dbReference type="Gene3D" id="2.40.50.250">
    <property type="entry name" value="bipa protein"/>
    <property type="match status" value="1"/>
</dbReference>
<dbReference type="SUPFAM" id="SSF54980">
    <property type="entry name" value="EF-G C-terminal domain-like"/>
    <property type="match status" value="2"/>
</dbReference>
<dbReference type="AlphaFoldDB" id="A0AAU9JAS5"/>
<dbReference type="InterPro" id="IPR000795">
    <property type="entry name" value="T_Tr_GTP-bd_dom"/>
</dbReference>
<evidence type="ECO:0000313" key="2">
    <source>
        <dbReference type="EMBL" id="CAG9321073.1"/>
    </source>
</evidence>
<dbReference type="PANTHER" id="PTHR42908">
    <property type="entry name" value="TRANSLATION ELONGATION FACTOR-RELATED"/>
    <property type="match status" value="1"/>
</dbReference>
<dbReference type="Pfam" id="PF00009">
    <property type="entry name" value="GTP_EFTU"/>
    <property type="match status" value="1"/>
</dbReference>
<dbReference type="PANTHER" id="PTHR42908:SF8">
    <property type="entry name" value="TR-TYPE G DOMAIN-CONTAINING PROTEIN"/>
    <property type="match status" value="1"/>
</dbReference>
<dbReference type="InterPro" id="IPR000640">
    <property type="entry name" value="EFG_V-like"/>
</dbReference>
<dbReference type="EMBL" id="CAJZBQ010000027">
    <property type="protein sequence ID" value="CAG9321073.1"/>
    <property type="molecule type" value="Genomic_DNA"/>
</dbReference>
<accession>A0AAU9JAS5</accession>
<sequence length="600" mass="66980">MLSNLRQKFLRNIAVIAHVDHGKTTLVNSILTQRGNYTKSMDSLDLEQERGITILSKVTGIPYKDYLINFVDTPGHADFGGQVERVMSIVDGCLLVVCATEGPMPQTRYVLSKAIAAGLKPIVVMNKLDRPTAKPGEVESRIFDLFCSLNVSEHQLSYPLLYASGRSGWVDRELKGPRENCDPLLETIINEVDPPKEKETGPFRMLITMTETNPHFGKYMIGKVNQGEVKLGDDIHLIGSQGVKETGKITKIQKTLGSERIDVNKGIAGDIILVSGVNGQVNDTVSHVENTEKLNAIPIDEPTMTLRIRANDSPYNSQEGTKNTIGAIKKRLYEEAENDLALVVREGNNCVEVSGRGELHLGILVENLRREDFEMTIEPPIILTKILEDGTVVEPIEEVVIESPQEFALPLTEAFLNRLATFIDQKDISATHSRVIFHIPTRAMMGFKPKLLSITKGNMTIESHVKTYSPYKGALRRRQQGVVVATHKGNCTEYGINHLEEKGQAFITPGQKVYEGMIIGETTVEDEIVLNPNKEKRLTNVRSAMRDENIKLSPVKTFTVEEAFAYINEDELVEITPKSIRLRKKILDQESRKRARKSNA</sequence>
<name>A0AAU9JAS5_9CILI</name>
<dbReference type="InterPro" id="IPR035647">
    <property type="entry name" value="EFG_III/V"/>
</dbReference>
<dbReference type="InterPro" id="IPR027417">
    <property type="entry name" value="P-loop_NTPase"/>
</dbReference>
<dbReference type="Pfam" id="PF21018">
    <property type="entry name" value="BipA_C"/>
    <property type="match status" value="1"/>
</dbReference>
<dbReference type="PRINTS" id="PR00315">
    <property type="entry name" value="ELONGATNFCT"/>
</dbReference>
<feature type="domain" description="Tr-type G" evidence="1">
    <location>
        <begin position="8"/>
        <end position="196"/>
    </location>
</feature>
<protein>
    <recommendedName>
        <fullName evidence="1">Tr-type G domain-containing protein</fullName>
    </recommendedName>
</protein>
<gene>
    <name evidence="2" type="ORF">BSTOLATCC_MIC27644</name>
</gene>
<dbReference type="Proteomes" id="UP001162131">
    <property type="component" value="Unassembled WGS sequence"/>
</dbReference>
<dbReference type="Gene3D" id="3.30.70.240">
    <property type="match status" value="1"/>
</dbReference>
<organism evidence="2 3">
    <name type="scientific">Blepharisma stoltei</name>
    <dbReference type="NCBI Taxonomy" id="1481888"/>
    <lineage>
        <taxon>Eukaryota</taxon>
        <taxon>Sar</taxon>
        <taxon>Alveolata</taxon>
        <taxon>Ciliophora</taxon>
        <taxon>Postciliodesmatophora</taxon>
        <taxon>Heterotrichea</taxon>
        <taxon>Heterotrichida</taxon>
        <taxon>Blepharismidae</taxon>
        <taxon>Blepharisma</taxon>
    </lineage>
</organism>